<name>A0A097EMC5_9GAMM</name>
<feature type="chain" id="PRO_5001934290" evidence="2">
    <location>
        <begin position="21"/>
        <end position="117"/>
    </location>
</feature>
<dbReference type="OrthoDB" id="5605557at2"/>
<feature type="compositionally biased region" description="Polar residues" evidence="1">
    <location>
        <begin position="80"/>
        <end position="90"/>
    </location>
</feature>
<dbReference type="Proteomes" id="UP000029672">
    <property type="component" value="Chromosome"/>
</dbReference>
<organism evidence="3 4">
    <name type="scientific">Candidatus Francisella endociliophora</name>
    <dbReference type="NCBI Taxonomy" id="653937"/>
    <lineage>
        <taxon>Bacteria</taxon>
        <taxon>Pseudomonadati</taxon>
        <taxon>Pseudomonadota</taxon>
        <taxon>Gammaproteobacteria</taxon>
        <taxon>Thiotrichales</taxon>
        <taxon>Francisellaceae</taxon>
        <taxon>Francisella</taxon>
    </lineage>
</organism>
<accession>A0A097EMC5</accession>
<dbReference type="STRING" id="1547445.LO80_01175"/>
<evidence type="ECO:0000256" key="1">
    <source>
        <dbReference type="SAM" id="MobiDB-lite"/>
    </source>
</evidence>
<evidence type="ECO:0000256" key="2">
    <source>
        <dbReference type="SAM" id="SignalP"/>
    </source>
</evidence>
<sequence length="117" mass="13428">MIKKYIIITLLVFVYSASFAEIYESDNNGVPTFSNEKIKGAKKMNIEKPEVINSYREITGDADNSYKQTNNKDNKLVWKNHNSSEYTKNNSNRDLKKLEGSLESVAENYVNKHKSSI</sequence>
<dbReference type="EMBL" id="CP009574">
    <property type="protein sequence ID" value="AIT08721.1"/>
    <property type="molecule type" value="Genomic_DNA"/>
</dbReference>
<feature type="region of interest" description="Disordered" evidence="1">
    <location>
        <begin position="62"/>
        <end position="94"/>
    </location>
</feature>
<dbReference type="RefSeq" id="WP_040007790.1">
    <property type="nucleotide sequence ID" value="NZ_CP009574.1"/>
</dbReference>
<gene>
    <name evidence="3" type="ORF">LO80_01175</name>
</gene>
<reference evidence="3 4" key="1">
    <citation type="submission" date="2014-10" db="EMBL/GenBank/DDBJ databases">
        <title>Whole genome sequence of Francisella endociliophora strain FSC1006, isolated from a laboratory culture of the marine ciliate Euplotes raikovi.</title>
        <authorList>
            <person name="Granberg M."/>
            <person name="Backman S."/>
            <person name="Lundmark E."/>
            <person name="Nilsson E."/>
            <person name="Karlsson E."/>
            <person name="Thelaus J."/>
            <person name="Ohrman C."/>
            <person name="Larkeryd A."/>
            <person name="Stenberg P."/>
        </authorList>
    </citation>
    <scope>NUCLEOTIDE SEQUENCE [LARGE SCALE GENOMIC DNA]</scope>
    <source>
        <strain evidence="3 4">FSC1006</strain>
    </source>
</reference>
<dbReference type="HOGENOM" id="CLU_2081357_0_0_6"/>
<keyword evidence="2" id="KW-0732">Signal</keyword>
<dbReference type="KEGG" id="frf:LO80_01175"/>
<evidence type="ECO:0000313" key="3">
    <source>
        <dbReference type="EMBL" id="AIT08721.1"/>
    </source>
</evidence>
<protein>
    <submittedName>
        <fullName evidence="3">Uncharacterized protein</fullName>
    </submittedName>
</protein>
<proteinExistence type="predicted"/>
<dbReference type="AlphaFoldDB" id="A0A097EMC5"/>
<evidence type="ECO:0000313" key="4">
    <source>
        <dbReference type="Proteomes" id="UP000029672"/>
    </source>
</evidence>
<feature type="signal peptide" evidence="2">
    <location>
        <begin position="1"/>
        <end position="20"/>
    </location>
</feature>
<keyword evidence="4" id="KW-1185">Reference proteome</keyword>